<keyword evidence="9" id="KW-1185">Reference proteome</keyword>
<comment type="catalytic activity">
    <reaction evidence="7">
        <text>a peptidoglycan chain = a peptidoglycan chain with N-acetyl-1,6-anhydromuramyl-[peptide] at the reducing end + a peptidoglycan chain with N-acetylglucosamine at the non-reducing end.</text>
        <dbReference type="EC" id="4.2.2.29"/>
    </reaction>
</comment>
<evidence type="ECO:0000256" key="1">
    <source>
        <dbReference type="ARBA" id="ARBA00022475"/>
    </source>
</evidence>
<organism evidence="8 9">
    <name type="scientific">Parabacteroides chartae</name>
    <dbReference type="NCBI Taxonomy" id="1037355"/>
    <lineage>
        <taxon>Bacteria</taxon>
        <taxon>Pseudomonadati</taxon>
        <taxon>Bacteroidota</taxon>
        <taxon>Bacteroidia</taxon>
        <taxon>Bacteroidales</taxon>
        <taxon>Tannerellaceae</taxon>
        <taxon>Parabacteroides</taxon>
    </lineage>
</organism>
<sequence length="363" mass="41251">MPDSDSQPLITKFMSKFFRSKRAKRTFIRRGIALLALLFILCGFWAWRMVLASNFDIKETTYVYVDSKKDFNDLCSQLKDSASCKSLTTFKQLAYLIGYPEKMKTGRYAIEPGTGNLRLLKNLIGGLQSPTRITFNNIRLKSDLAQRLDDQLMVSKEEMLTLFNDSASCAALGFSPETIQAMFIPNTYEVYWDITPANLMKRIQKEYKAFWNEDRLAKASKAGLTPIQVSILASIVEEETAKADEMGMVAGLYLNRLRINMPLQADPTVKFAVGDVTLKRILFEHLQVDSPYNTYKHTGLPPGPIRVPSIGGINSVLNHNQHDYIYMCAKEDFSGRHNFASTLAEHAKNANKYRAELNRRQIK</sequence>
<dbReference type="GO" id="GO:0009252">
    <property type="term" value="P:peptidoglycan biosynthetic process"/>
    <property type="evidence" value="ECO:0007669"/>
    <property type="project" value="UniProtKB-UniRule"/>
</dbReference>
<dbReference type="GO" id="GO:0071555">
    <property type="term" value="P:cell wall organization"/>
    <property type="evidence" value="ECO:0007669"/>
    <property type="project" value="UniProtKB-KW"/>
</dbReference>
<dbReference type="EMBL" id="FUYQ01000032">
    <property type="protein sequence ID" value="SKB88106.1"/>
    <property type="molecule type" value="Genomic_DNA"/>
</dbReference>
<keyword evidence="3 7" id="KW-1133">Transmembrane helix</keyword>
<keyword evidence="1 7" id="KW-1003">Cell membrane</keyword>
<keyword evidence="6 7" id="KW-0961">Cell wall biogenesis/degradation</keyword>
<keyword evidence="2 7" id="KW-0812">Transmembrane</keyword>
<reference evidence="9" key="1">
    <citation type="submission" date="2017-02" db="EMBL/GenBank/DDBJ databases">
        <authorList>
            <person name="Varghese N."/>
            <person name="Submissions S."/>
        </authorList>
    </citation>
    <scope>NUCLEOTIDE SEQUENCE [LARGE SCALE GENOMIC DNA]</scope>
    <source>
        <strain evidence="9">DSM 24967</strain>
    </source>
</reference>
<evidence type="ECO:0000256" key="7">
    <source>
        <dbReference type="HAMAP-Rule" id="MF_02065"/>
    </source>
</evidence>
<dbReference type="InterPro" id="IPR003770">
    <property type="entry name" value="MLTG-like"/>
</dbReference>
<evidence type="ECO:0000256" key="5">
    <source>
        <dbReference type="ARBA" id="ARBA00023239"/>
    </source>
</evidence>
<dbReference type="GO" id="GO:0005886">
    <property type="term" value="C:plasma membrane"/>
    <property type="evidence" value="ECO:0007669"/>
    <property type="project" value="UniProtKB-UniRule"/>
</dbReference>
<dbReference type="Gene3D" id="3.30.160.60">
    <property type="entry name" value="Classic Zinc Finger"/>
    <property type="match status" value="1"/>
</dbReference>
<keyword evidence="4 7" id="KW-0472">Membrane</keyword>
<evidence type="ECO:0000256" key="3">
    <source>
        <dbReference type="ARBA" id="ARBA00022989"/>
    </source>
</evidence>
<comment type="similarity">
    <text evidence="7">Belongs to the transglycosylase MltG family.</text>
</comment>
<comment type="function">
    <text evidence="7">Functions as a peptidoglycan terminase that cleaves nascent peptidoglycan strands endolytically to terminate their elongation.</text>
</comment>
<dbReference type="CDD" id="cd08010">
    <property type="entry name" value="MltG_like"/>
    <property type="match status" value="1"/>
</dbReference>
<dbReference type="HAMAP" id="MF_02065">
    <property type="entry name" value="MltG"/>
    <property type="match status" value="1"/>
</dbReference>
<evidence type="ECO:0000256" key="4">
    <source>
        <dbReference type="ARBA" id="ARBA00023136"/>
    </source>
</evidence>
<feature type="site" description="Important for catalytic activity" evidence="7">
    <location>
        <position position="239"/>
    </location>
</feature>
<dbReference type="NCBIfam" id="TIGR00247">
    <property type="entry name" value="endolytic transglycosylase MltG"/>
    <property type="match status" value="1"/>
</dbReference>
<dbReference type="PANTHER" id="PTHR30518">
    <property type="entry name" value="ENDOLYTIC MUREIN TRANSGLYCOSYLASE"/>
    <property type="match status" value="1"/>
</dbReference>
<dbReference type="GO" id="GO:0008932">
    <property type="term" value="F:lytic endotransglycosylase activity"/>
    <property type="evidence" value="ECO:0007669"/>
    <property type="project" value="UniProtKB-UniRule"/>
</dbReference>
<accession>A0A1T5EW27</accession>
<evidence type="ECO:0000313" key="9">
    <source>
        <dbReference type="Proteomes" id="UP000190852"/>
    </source>
</evidence>
<dbReference type="AlphaFoldDB" id="A0A1T5EW27"/>
<dbReference type="Proteomes" id="UP000190852">
    <property type="component" value="Unassembled WGS sequence"/>
</dbReference>
<evidence type="ECO:0000256" key="2">
    <source>
        <dbReference type="ARBA" id="ARBA00022692"/>
    </source>
</evidence>
<keyword evidence="5 7" id="KW-0456">Lyase</keyword>
<dbReference type="Pfam" id="PF02618">
    <property type="entry name" value="YceG"/>
    <property type="match status" value="1"/>
</dbReference>
<evidence type="ECO:0000313" key="8">
    <source>
        <dbReference type="EMBL" id="SKB88106.1"/>
    </source>
</evidence>
<evidence type="ECO:0000256" key="6">
    <source>
        <dbReference type="ARBA" id="ARBA00023316"/>
    </source>
</evidence>
<protein>
    <recommendedName>
        <fullName evidence="7">Endolytic murein transglycosylase</fullName>
        <ecNumber evidence="7">4.2.2.29</ecNumber>
    </recommendedName>
    <alternativeName>
        <fullName evidence="7">Peptidoglycan lytic transglycosylase</fullName>
    </alternativeName>
    <alternativeName>
        <fullName evidence="7">Peptidoglycan polymerization terminase</fullName>
    </alternativeName>
</protein>
<dbReference type="PANTHER" id="PTHR30518:SF2">
    <property type="entry name" value="ENDOLYTIC MUREIN TRANSGLYCOSYLASE"/>
    <property type="match status" value="1"/>
</dbReference>
<gene>
    <name evidence="7" type="primary">mltG</name>
    <name evidence="8" type="ORF">SAMN05660349_03174</name>
</gene>
<dbReference type="EC" id="4.2.2.29" evidence="7"/>
<name>A0A1T5EW27_9BACT</name>
<proteinExistence type="inferred from homology"/>